<gene>
    <name evidence="1" type="ORF">UFOVP791_13</name>
</gene>
<name>A0A6J5P388_9CAUD</name>
<reference evidence="1" key="1">
    <citation type="submission" date="2020-04" db="EMBL/GenBank/DDBJ databases">
        <authorList>
            <person name="Chiriac C."/>
            <person name="Salcher M."/>
            <person name="Ghai R."/>
            <person name="Kavagutti S V."/>
        </authorList>
    </citation>
    <scope>NUCLEOTIDE SEQUENCE</scope>
</reference>
<protein>
    <submittedName>
        <fullName evidence="1">Uncharacterized protein</fullName>
    </submittedName>
</protein>
<evidence type="ECO:0000313" key="1">
    <source>
        <dbReference type="EMBL" id="CAB4161954.1"/>
    </source>
</evidence>
<dbReference type="EMBL" id="LR796728">
    <property type="protein sequence ID" value="CAB4161954.1"/>
    <property type="molecule type" value="Genomic_DNA"/>
</dbReference>
<proteinExistence type="predicted"/>
<organism evidence="1">
    <name type="scientific">uncultured Caudovirales phage</name>
    <dbReference type="NCBI Taxonomy" id="2100421"/>
    <lineage>
        <taxon>Viruses</taxon>
        <taxon>Duplodnaviria</taxon>
        <taxon>Heunggongvirae</taxon>
        <taxon>Uroviricota</taxon>
        <taxon>Caudoviricetes</taxon>
        <taxon>Peduoviridae</taxon>
        <taxon>Maltschvirus</taxon>
        <taxon>Maltschvirus maltsch</taxon>
    </lineage>
</organism>
<sequence>MRQRVSGHVRILHMKYQLSKAASQLRLQVDDSFPDRDRASDGWVGDTRHNRVVSDHNPDAEGWVRAIDIDADLSKQKGQSVYLADQIRLAAKNGERRIIYVIHMGKIASSKKRWAWRKYDGINAHNHHIHISFAKEADTDGEFFQIPMLGGTDE</sequence>
<accession>A0A6J5P388</accession>